<reference evidence="1" key="1">
    <citation type="journal article" date="2015" name="Nature">
        <title>Complex archaea that bridge the gap between prokaryotes and eukaryotes.</title>
        <authorList>
            <person name="Spang A."/>
            <person name="Saw J.H."/>
            <person name="Jorgensen S.L."/>
            <person name="Zaremba-Niedzwiedzka K."/>
            <person name="Martijn J."/>
            <person name="Lind A.E."/>
            <person name="van Eijk R."/>
            <person name="Schleper C."/>
            <person name="Guy L."/>
            <person name="Ettema T.J."/>
        </authorList>
    </citation>
    <scope>NUCLEOTIDE SEQUENCE</scope>
</reference>
<comment type="caution">
    <text evidence="1">The sequence shown here is derived from an EMBL/GenBank/DDBJ whole genome shotgun (WGS) entry which is preliminary data.</text>
</comment>
<protein>
    <submittedName>
        <fullName evidence="1">Uncharacterized protein</fullName>
    </submittedName>
</protein>
<organism evidence="1">
    <name type="scientific">marine sediment metagenome</name>
    <dbReference type="NCBI Taxonomy" id="412755"/>
    <lineage>
        <taxon>unclassified sequences</taxon>
        <taxon>metagenomes</taxon>
        <taxon>ecological metagenomes</taxon>
    </lineage>
</organism>
<gene>
    <name evidence="1" type="ORF">LCGC14_0594330</name>
</gene>
<name>A0A0F9TYN5_9ZZZZ</name>
<proteinExistence type="predicted"/>
<sequence>MEAYIYIEHSGDTLSIKHLTAAIHWTKPIIWAQEGRFGYISQTQVQNLQRRQIDLEKQQKGYAKDKPLKLVFHWSDTTPLDPITVQLMRKISP</sequence>
<evidence type="ECO:0000313" key="1">
    <source>
        <dbReference type="EMBL" id="KKN54251.1"/>
    </source>
</evidence>
<dbReference type="EMBL" id="LAZR01000936">
    <property type="protein sequence ID" value="KKN54251.1"/>
    <property type="molecule type" value="Genomic_DNA"/>
</dbReference>
<dbReference type="AlphaFoldDB" id="A0A0F9TYN5"/>
<accession>A0A0F9TYN5</accession>